<dbReference type="InterPro" id="IPR019455">
    <property type="entry name" value="Acetolactate_synth_ssu_C"/>
</dbReference>
<comment type="function">
    <text evidence="8">Catalyzes the conversion of 2 pyruvate molecules into acetolactate in the first common step of the biosynthetic pathway of the branched-amino acids such as leucine, isoleucine, and valine.</text>
</comment>
<reference evidence="11" key="1">
    <citation type="submission" date="2016-04" db="EMBL/GenBank/DDBJ databases">
        <authorList>
            <person name="Antunes L.P."/>
            <person name="Martins L.F."/>
            <person name="Pereira R.V."/>
            <person name="Thomas A.M."/>
            <person name="Barbosa D."/>
            <person name="Nascimento L."/>
            <person name="Silva G.M."/>
            <person name="Condomitti G.W."/>
            <person name="Digiampietri L.A."/>
            <person name="Lombardi K.C."/>
            <person name="Ramos P.L."/>
            <person name="Quaggio R.B."/>
            <person name="Oliveira J.C."/>
            <person name="Pascon R.C."/>
            <person name="Cruz J.B."/>
            <person name="Silva A.M."/>
            <person name="Setubal J.C."/>
        </authorList>
    </citation>
    <scope>NUCLEOTIDE SEQUENCE [LARGE SCALE GENOMIC DNA]</scope>
</reference>
<protein>
    <recommendedName>
        <fullName evidence="8">Acetolactate synthase small subunit</fullName>
        <shortName evidence="8">AHAS</shortName>
        <shortName evidence="8">ALS</shortName>
        <ecNumber evidence="8">2.2.1.6</ecNumber>
    </recommendedName>
    <alternativeName>
        <fullName evidence="8">Acetohydroxy-acid synthase small subunit</fullName>
    </alternativeName>
</protein>
<evidence type="ECO:0000313" key="11">
    <source>
        <dbReference type="Proteomes" id="UP000194267"/>
    </source>
</evidence>
<dbReference type="CDD" id="cd04878">
    <property type="entry name" value="ACT_AHAS"/>
    <property type="match status" value="1"/>
</dbReference>
<name>A0A1Y2TA88_SYMTR</name>
<comment type="caution">
    <text evidence="10">The sequence shown here is derived from an EMBL/GenBank/DDBJ whole genome shotgun (WGS) entry which is preliminary data.</text>
</comment>
<dbReference type="NCBIfam" id="NF008864">
    <property type="entry name" value="PRK11895.1"/>
    <property type="match status" value="1"/>
</dbReference>
<sequence>MKRILAVLVENHPGVLARVAGLIRRRGFNIESLAVGVTENPAISRMTLVVEGDEATLDQVSKQLDKLIEVIQVADLDAEHSVAREMALIKVSVDPERRPQVLQLASVFRASVVDVGHEAVILEVTGTHDKVEALISLAQEFGVQEVARTGIIALARGAQSMTVPKEERCDDAAVLRV</sequence>
<accession>A0A1Y2TA88</accession>
<dbReference type="EMBL" id="LWLV01000057">
    <property type="protein sequence ID" value="OTA42153.1"/>
    <property type="molecule type" value="Genomic_DNA"/>
</dbReference>
<dbReference type="GO" id="GO:0003984">
    <property type="term" value="F:acetolactate synthase activity"/>
    <property type="evidence" value="ECO:0007669"/>
    <property type="project" value="UniProtKB-UniRule"/>
</dbReference>
<dbReference type="Pfam" id="PF10369">
    <property type="entry name" value="ALS_ss_C"/>
    <property type="match status" value="1"/>
</dbReference>
<dbReference type="UniPathway" id="UPA00047">
    <property type="reaction ID" value="UER00055"/>
</dbReference>
<comment type="catalytic activity">
    <reaction evidence="7 8">
        <text>2 pyruvate + H(+) = (2S)-2-acetolactate + CO2</text>
        <dbReference type="Rhea" id="RHEA:25249"/>
        <dbReference type="ChEBI" id="CHEBI:15361"/>
        <dbReference type="ChEBI" id="CHEBI:15378"/>
        <dbReference type="ChEBI" id="CHEBI:16526"/>
        <dbReference type="ChEBI" id="CHEBI:58476"/>
        <dbReference type="EC" id="2.2.1.6"/>
    </reaction>
</comment>
<dbReference type="InterPro" id="IPR054480">
    <property type="entry name" value="AHAS_small-like_ACT"/>
</dbReference>
<keyword evidence="5 8" id="KW-0028">Amino-acid biosynthesis</keyword>
<dbReference type="GO" id="GO:1990610">
    <property type="term" value="F:acetolactate synthase regulator activity"/>
    <property type="evidence" value="ECO:0007669"/>
    <property type="project" value="UniProtKB-UniRule"/>
</dbReference>
<dbReference type="AlphaFoldDB" id="A0A1Y2TA88"/>
<evidence type="ECO:0000256" key="7">
    <source>
        <dbReference type="ARBA" id="ARBA00048670"/>
    </source>
</evidence>
<dbReference type="PROSITE" id="PS51671">
    <property type="entry name" value="ACT"/>
    <property type="match status" value="1"/>
</dbReference>
<evidence type="ECO:0000259" key="9">
    <source>
        <dbReference type="PROSITE" id="PS51671"/>
    </source>
</evidence>
<dbReference type="FunFam" id="3.30.70.260:FF:000001">
    <property type="entry name" value="Acetolactate synthase, small subunit"/>
    <property type="match status" value="1"/>
</dbReference>
<dbReference type="EC" id="2.2.1.6" evidence="8"/>
<organism evidence="10 11">
    <name type="scientific">Symbiobacterium thermophilum</name>
    <dbReference type="NCBI Taxonomy" id="2734"/>
    <lineage>
        <taxon>Bacteria</taxon>
        <taxon>Bacillati</taxon>
        <taxon>Bacillota</taxon>
        <taxon>Clostridia</taxon>
        <taxon>Eubacteriales</taxon>
        <taxon>Symbiobacteriaceae</taxon>
        <taxon>Symbiobacterium</taxon>
    </lineage>
</organism>
<dbReference type="PANTHER" id="PTHR30239">
    <property type="entry name" value="ACETOLACTATE SYNTHASE SMALL SUBUNIT"/>
    <property type="match status" value="1"/>
</dbReference>
<evidence type="ECO:0000256" key="4">
    <source>
        <dbReference type="ARBA" id="ARBA00011744"/>
    </source>
</evidence>
<comment type="pathway">
    <text evidence="1 8">Amino-acid biosynthesis; L-isoleucine biosynthesis; L-isoleucine from 2-oxobutanoate: step 1/4.</text>
</comment>
<evidence type="ECO:0000256" key="8">
    <source>
        <dbReference type="RuleBase" id="RU368092"/>
    </source>
</evidence>
<dbReference type="SUPFAM" id="SSF55021">
    <property type="entry name" value="ACT-like"/>
    <property type="match status" value="2"/>
</dbReference>
<evidence type="ECO:0000256" key="3">
    <source>
        <dbReference type="ARBA" id="ARBA00006341"/>
    </source>
</evidence>
<evidence type="ECO:0000313" key="10">
    <source>
        <dbReference type="EMBL" id="OTA42153.1"/>
    </source>
</evidence>
<evidence type="ECO:0000256" key="5">
    <source>
        <dbReference type="ARBA" id="ARBA00022605"/>
    </source>
</evidence>
<dbReference type="PANTHER" id="PTHR30239:SF0">
    <property type="entry name" value="ACETOLACTATE SYNTHASE SMALL SUBUNIT 1, CHLOROPLASTIC"/>
    <property type="match status" value="1"/>
</dbReference>
<keyword evidence="8" id="KW-0808">Transferase</keyword>
<dbReference type="Gene3D" id="3.30.70.1150">
    <property type="entry name" value="ACT-like. Chain A, domain 2"/>
    <property type="match status" value="1"/>
</dbReference>
<keyword evidence="6 8" id="KW-0100">Branched-chain amino acid biosynthesis</keyword>
<evidence type="ECO:0000256" key="2">
    <source>
        <dbReference type="ARBA" id="ARBA00005025"/>
    </source>
</evidence>
<dbReference type="GO" id="GO:0009097">
    <property type="term" value="P:isoleucine biosynthetic process"/>
    <property type="evidence" value="ECO:0007669"/>
    <property type="project" value="UniProtKB-UniRule"/>
</dbReference>
<dbReference type="InterPro" id="IPR045865">
    <property type="entry name" value="ACT-like_dom_sf"/>
</dbReference>
<feature type="domain" description="ACT" evidence="9">
    <location>
        <begin position="4"/>
        <end position="78"/>
    </location>
</feature>
<gene>
    <name evidence="10" type="ORF">A6D92_01180</name>
</gene>
<dbReference type="GO" id="GO:0009099">
    <property type="term" value="P:L-valine biosynthetic process"/>
    <property type="evidence" value="ECO:0007669"/>
    <property type="project" value="UniProtKB-UniRule"/>
</dbReference>
<proteinExistence type="inferred from homology"/>
<dbReference type="UniPathway" id="UPA00049">
    <property type="reaction ID" value="UER00059"/>
</dbReference>
<dbReference type="InterPro" id="IPR002912">
    <property type="entry name" value="ACT_dom"/>
</dbReference>
<dbReference type="Gene3D" id="3.30.70.260">
    <property type="match status" value="1"/>
</dbReference>
<comment type="subunit">
    <text evidence="4 8">Dimer of large and small chains.</text>
</comment>
<dbReference type="GO" id="GO:0005829">
    <property type="term" value="C:cytosol"/>
    <property type="evidence" value="ECO:0007669"/>
    <property type="project" value="TreeGrafter"/>
</dbReference>
<comment type="similarity">
    <text evidence="3 8">Belongs to the acetolactate synthase small subunit family.</text>
</comment>
<evidence type="ECO:0000256" key="1">
    <source>
        <dbReference type="ARBA" id="ARBA00004974"/>
    </source>
</evidence>
<dbReference type="Proteomes" id="UP000194267">
    <property type="component" value="Unassembled WGS sequence"/>
</dbReference>
<comment type="pathway">
    <text evidence="2 8">Amino-acid biosynthesis; L-valine biosynthesis; L-valine from pyruvate: step 1/4.</text>
</comment>
<evidence type="ECO:0000256" key="6">
    <source>
        <dbReference type="ARBA" id="ARBA00023304"/>
    </source>
</evidence>
<dbReference type="Pfam" id="PF22629">
    <property type="entry name" value="ACT_AHAS_ss"/>
    <property type="match status" value="1"/>
</dbReference>
<dbReference type="InterPro" id="IPR004789">
    <property type="entry name" value="Acetalactate_synth_ssu"/>
</dbReference>
<dbReference type="FunFam" id="3.30.70.1150:FF:000001">
    <property type="entry name" value="Acetolactate synthase small subunit"/>
    <property type="match status" value="1"/>
</dbReference>
<dbReference type="NCBIfam" id="TIGR00119">
    <property type="entry name" value="acolac_sm"/>
    <property type="match status" value="1"/>
</dbReference>
<dbReference type="InterPro" id="IPR039557">
    <property type="entry name" value="AHAS_ACT"/>
</dbReference>
<dbReference type="InterPro" id="IPR027271">
    <property type="entry name" value="Acetolactate_synth/TF_NikR_C"/>
</dbReference>